<protein>
    <recommendedName>
        <fullName evidence="4">Component of oligomeric Golgi complex 3</fullName>
    </recommendedName>
</protein>
<feature type="non-terminal residue" evidence="2">
    <location>
        <position position="104"/>
    </location>
</feature>
<reference evidence="2" key="1">
    <citation type="submission" date="2023-10" db="EMBL/GenBank/DDBJ databases">
        <authorList>
            <person name="Chen Y."/>
            <person name="Shah S."/>
            <person name="Dougan E. K."/>
            <person name="Thang M."/>
            <person name="Chan C."/>
        </authorList>
    </citation>
    <scope>NUCLEOTIDE SEQUENCE [LARGE SCALE GENOMIC DNA]</scope>
</reference>
<keyword evidence="3" id="KW-1185">Reference proteome</keyword>
<feature type="compositionally biased region" description="Basic and acidic residues" evidence="1">
    <location>
        <begin position="92"/>
        <end position="104"/>
    </location>
</feature>
<name>A0ABN9PMT2_9DINO</name>
<accession>A0ABN9PMT2</accession>
<evidence type="ECO:0000313" key="2">
    <source>
        <dbReference type="EMBL" id="CAK0792786.1"/>
    </source>
</evidence>
<feature type="non-terminal residue" evidence="2">
    <location>
        <position position="1"/>
    </location>
</feature>
<organism evidence="2 3">
    <name type="scientific">Prorocentrum cordatum</name>
    <dbReference type="NCBI Taxonomy" id="2364126"/>
    <lineage>
        <taxon>Eukaryota</taxon>
        <taxon>Sar</taxon>
        <taxon>Alveolata</taxon>
        <taxon>Dinophyceae</taxon>
        <taxon>Prorocentrales</taxon>
        <taxon>Prorocentraceae</taxon>
        <taxon>Prorocentrum</taxon>
    </lineage>
</organism>
<dbReference type="Proteomes" id="UP001189429">
    <property type="component" value="Unassembled WGS sequence"/>
</dbReference>
<feature type="region of interest" description="Disordered" evidence="1">
    <location>
        <begin position="60"/>
        <end position="104"/>
    </location>
</feature>
<evidence type="ECO:0000313" key="3">
    <source>
        <dbReference type="Proteomes" id="UP001189429"/>
    </source>
</evidence>
<evidence type="ECO:0000256" key="1">
    <source>
        <dbReference type="SAM" id="MobiDB-lite"/>
    </source>
</evidence>
<proteinExistence type="predicted"/>
<gene>
    <name evidence="2" type="ORF">PCOR1329_LOCUS3269</name>
</gene>
<evidence type="ECO:0008006" key="4">
    <source>
        <dbReference type="Google" id="ProtNLM"/>
    </source>
</evidence>
<comment type="caution">
    <text evidence="2">The sequence shown here is derived from an EMBL/GenBank/DDBJ whole genome shotgun (WGS) entry which is preliminary data.</text>
</comment>
<sequence>LGKGGPKLLANACAGMEDRSVDKFAGFLTRQLSELQGRIVAEYRLHAASASQQELVAARSSAGEDDLSSSSFSTCKLDDEPPDVLAAGAGDGCRRPTGHDEDSA</sequence>
<dbReference type="EMBL" id="CAUYUJ010000838">
    <property type="protein sequence ID" value="CAK0792786.1"/>
    <property type="molecule type" value="Genomic_DNA"/>
</dbReference>